<dbReference type="InterPro" id="IPR000683">
    <property type="entry name" value="Gfo/Idh/MocA-like_OxRdtase_N"/>
</dbReference>
<evidence type="ECO:0000259" key="2">
    <source>
        <dbReference type="Pfam" id="PF01408"/>
    </source>
</evidence>
<sequence>MDNYHTCPTRVVHPVIVGFGHAGRNLHLSSINKIRKENQPFGISPGISIVENNADVQALSLPENSQCFNALPRIDFYDPEKFQPVVHICSPPSSHLRLIKEAIAKGYHKIIVEKPVTETVAESNELIRIKDESRAEILVVANWVHSALTANIEQVVRTGKYGKIRKIEIVQNKPRFCISKSRENEHLFHIEIPHQIALALYLAGEVDNIAEAYADHMQLDNSLIHQMGRGGITLHHKNGIISKLHSSLDHHSRERWIRISFDKGEELVGYYPVSRDDGHSQYQILSKNACSPKEILFDEPLTLCIARFYRHFTGCGNVDDARVIRGASVVFHRNIIELIENAQTLTGSCTALRLNAC</sequence>
<dbReference type="KEGG" id="tvd:SG34_029875"/>
<dbReference type="Proteomes" id="UP000032352">
    <property type="component" value="Chromosome pTvir"/>
</dbReference>
<dbReference type="RefSeq" id="WP_044838506.1">
    <property type="nucleotide sequence ID" value="NZ_CP059734.1"/>
</dbReference>
<evidence type="ECO:0000313" key="3">
    <source>
        <dbReference type="EMBL" id="WDE08992.1"/>
    </source>
</evidence>
<gene>
    <name evidence="3" type="ORF">SG34_029875</name>
</gene>
<evidence type="ECO:0000256" key="1">
    <source>
        <dbReference type="ARBA" id="ARBA00022729"/>
    </source>
</evidence>
<reference evidence="3 4" key="2">
    <citation type="journal article" date="2022" name="Mar. Drugs">
        <title>Bioassay-Guided Fractionation Leads to the Detection of Cholic Acid Generated by the Rare Thalassomonas sp.</title>
        <authorList>
            <person name="Pheiffer F."/>
            <person name="Schneider Y.K."/>
            <person name="Hansen E.H."/>
            <person name="Andersen J.H."/>
            <person name="Isaksson J."/>
            <person name="Busche T."/>
            <person name="R C."/>
            <person name="Kalinowski J."/>
            <person name="Zyl L.V."/>
            <person name="Trindade M."/>
        </authorList>
    </citation>
    <scope>NUCLEOTIDE SEQUENCE [LARGE SCALE GENOMIC DNA]</scope>
    <source>
        <strain evidence="3 4">XOM25</strain>
    </source>
</reference>
<feature type="domain" description="Gfo/Idh/MocA-like oxidoreductase N-terminal" evidence="2">
    <location>
        <begin position="15"/>
        <end position="134"/>
    </location>
</feature>
<name>A0AAE9ZA09_9GAMM</name>
<organism evidence="3 4">
    <name type="scientific">Thalassomonas viridans</name>
    <dbReference type="NCBI Taxonomy" id="137584"/>
    <lineage>
        <taxon>Bacteria</taxon>
        <taxon>Pseudomonadati</taxon>
        <taxon>Pseudomonadota</taxon>
        <taxon>Gammaproteobacteria</taxon>
        <taxon>Alteromonadales</taxon>
        <taxon>Colwelliaceae</taxon>
        <taxon>Thalassomonas</taxon>
    </lineage>
</organism>
<dbReference type="Pfam" id="PF01408">
    <property type="entry name" value="GFO_IDH_MocA"/>
    <property type="match status" value="1"/>
</dbReference>
<keyword evidence="4" id="KW-1185">Reference proteome</keyword>
<dbReference type="Gene3D" id="3.30.360.10">
    <property type="entry name" value="Dihydrodipicolinate Reductase, domain 2"/>
    <property type="match status" value="1"/>
</dbReference>
<dbReference type="PANTHER" id="PTHR43377:SF1">
    <property type="entry name" value="BILIVERDIN REDUCTASE A"/>
    <property type="match status" value="1"/>
</dbReference>
<dbReference type="PANTHER" id="PTHR43377">
    <property type="entry name" value="BILIVERDIN REDUCTASE A"/>
    <property type="match status" value="1"/>
</dbReference>
<dbReference type="EMBL" id="CP059734">
    <property type="protein sequence ID" value="WDE08992.1"/>
    <property type="molecule type" value="Genomic_DNA"/>
</dbReference>
<dbReference type="SUPFAM" id="SSF55347">
    <property type="entry name" value="Glyceraldehyde-3-phosphate dehydrogenase-like, C-terminal domain"/>
    <property type="match status" value="1"/>
</dbReference>
<dbReference type="GO" id="GO:0000166">
    <property type="term" value="F:nucleotide binding"/>
    <property type="evidence" value="ECO:0007669"/>
    <property type="project" value="InterPro"/>
</dbReference>
<evidence type="ECO:0000313" key="4">
    <source>
        <dbReference type="Proteomes" id="UP000032352"/>
    </source>
</evidence>
<protein>
    <submittedName>
        <fullName evidence="3">Gfo/Idh/MocA family oxidoreductase</fullName>
    </submittedName>
</protein>
<accession>A0AAE9ZA09</accession>
<dbReference type="InterPro" id="IPR036291">
    <property type="entry name" value="NAD(P)-bd_dom_sf"/>
</dbReference>
<keyword evidence="1" id="KW-0732">Signal</keyword>
<reference evidence="3 4" key="1">
    <citation type="journal article" date="2015" name="Genome Announc.">
        <title>Draft Genome Sequences of Marine Isolates of Thalassomonas viridans and Thalassomonas actiniarum.</title>
        <authorList>
            <person name="Olonade I."/>
            <person name="van Zyl L.J."/>
            <person name="Trindade M."/>
        </authorList>
    </citation>
    <scope>NUCLEOTIDE SEQUENCE [LARGE SCALE GENOMIC DNA]</scope>
    <source>
        <strain evidence="3 4">XOM25</strain>
    </source>
</reference>
<dbReference type="AlphaFoldDB" id="A0AAE9ZA09"/>
<proteinExistence type="predicted"/>
<dbReference type="SUPFAM" id="SSF51735">
    <property type="entry name" value="NAD(P)-binding Rossmann-fold domains"/>
    <property type="match status" value="1"/>
</dbReference>
<dbReference type="InterPro" id="IPR051450">
    <property type="entry name" value="Gfo/Idh/MocA_Oxidoreductases"/>
</dbReference>
<dbReference type="Gene3D" id="3.40.50.720">
    <property type="entry name" value="NAD(P)-binding Rossmann-like Domain"/>
    <property type="match status" value="1"/>
</dbReference>